<evidence type="ECO:0000313" key="3">
    <source>
        <dbReference type="EMBL" id="KGE71732.1"/>
    </source>
</evidence>
<evidence type="ECO:0000259" key="2">
    <source>
        <dbReference type="Pfam" id="PF22053"/>
    </source>
</evidence>
<dbReference type="AlphaFoldDB" id="A0A098QZ15"/>
<dbReference type="OrthoDB" id="1550579at2"/>
<dbReference type="InterPro" id="IPR054218">
    <property type="entry name" value="DUF6938"/>
</dbReference>
<dbReference type="RefSeq" id="WP_037548188.1">
    <property type="nucleotide sequence ID" value="NZ_JNUP01000065.1"/>
</dbReference>
<evidence type="ECO:0000259" key="1">
    <source>
        <dbReference type="Pfam" id="PF22052"/>
    </source>
</evidence>
<protein>
    <recommendedName>
        <fullName evidence="5">Glycosyl transferase family 28 C-terminal domain-containing protein</fullName>
    </recommendedName>
</protein>
<dbReference type="STRING" id="1480694.DC28_10850"/>
<comment type="caution">
    <text evidence="3">The sequence shown here is derived from an EMBL/GenBank/DDBJ whole genome shotgun (WGS) entry which is preliminary data.</text>
</comment>
<keyword evidence="4" id="KW-1185">Reference proteome</keyword>
<dbReference type="InterPro" id="IPR054217">
    <property type="entry name" value="DUF6937"/>
</dbReference>
<dbReference type="eggNOG" id="ENOG502Z7YV">
    <property type="taxonomic scope" value="Bacteria"/>
</dbReference>
<gene>
    <name evidence="3" type="ORF">DC28_10850</name>
</gene>
<name>A0A098QZ15_9SPIO</name>
<proteinExistence type="predicted"/>
<organism evidence="3 4">
    <name type="scientific">Spirochaeta lutea</name>
    <dbReference type="NCBI Taxonomy" id="1480694"/>
    <lineage>
        <taxon>Bacteria</taxon>
        <taxon>Pseudomonadati</taxon>
        <taxon>Spirochaetota</taxon>
        <taxon>Spirochaetia</taxon>
        <taxon>Spirochaetales</taxon>
        <taxon>Spirochaetaceae</taxon>
        <taxon>Spirochaeta</taxon>
    </lineage>
</organism>
<accession>A0A098QZ15</accession>
<evidence type="ECO:0008006" key="5">
    <source>
        <dbReference type="Google" id="ProtNLM"/>
    </source>
</evidence>
<dbReference type="Pfam" id="PF22052">
    <property type="entry name" value="DUF6937"/>
    <property type="match status" value="1"/>
</dbReference>
<sequence>MQVFGNKLSQRAVRSARRKAARMARRYGYTSDDRVNIMEGQPKAQPPLLGIHPLVPAPGVTEPLKIDKGIVLGTIRMGFGHYRMALALASAAHSRGLIPYWLDFLSFPESPVSKIIDYLDGLYRFGSRLSQRWPLFNNLVWERLTSEFGRPITGTARYLALAEILAQVPKGLSPDTPYVATHPWTAQAAVAAGLTNVVNIVPDNMPLAFHLAEGAVHTVQTASGFLGYRTLREMGITRNEVMKPMSQGNIVYTGHYVDHELVANLEGDCARRLDRIHSGAPRRVLMTIGGAGAQLSKFTAIIRHLRRRILDRSVTVLVNLGDHYSRWAELKQNLTRMRLPFQLWDDDWAGFQDFVARLQSETLGGIFVILHRDTFPAVYSTNLLMRESDVLITKPSELSFYPVPKLFIQRVGKHEAMGAIHSSEIGDGSLETSRMPHVLQILDVLLDDTDLLSLYIDRLLGNKKAGVYDGAYRAIDLVLSRRQ</sequence>
<feature type="domain" description="DUF6938" evidence="2">
    <location>
        <begin position="245"/>
        <end position="478"/>
    </location>
</feature>
<feature type="domain" description="DUF6937" evidence="1">
    <location>
        <begin position="2"/>
        <end position="230"/>
    </location>
</feature>
<dbReference type="Pfam" id="PF22053">
    <property type="entry name" value="DUF6938"/>
    <property type="match status" value="1"/>
</dbReference>
<dbReference type="Proteomes" id="UP000029692">
    <property type="component" value="Unassembled WGS sequence"/>
</dbReference>
<reference evidence="3 4" key="1">
    <citation type="submission" date="2014-05" db="EMBL/GenBank/DDBJ databases">
        <title>De novo Genome Sequence of Spirocheata sp.</title>
        <authorList>
            <person name="Shivani Y."/>
            <person name="Subhash Y."/>
            <person name="Tushar L."/>
            <person name="Sasikala C."/>
            <person name="Ramana C.V."/>
        </authorList>
    </citation>
    <scope>NUCLEOTIDE SEQUENCE [LARGE SCALE GENOMIC DNA]</scope>
    <source>
        <strain evidence="3 4">JC230</strain>
    </source>
</reference>
<dbReference type="EMBL" id="JNUP01000065">
    <property type="protein sequence ID" value="KGE71732.1"/>
    <property type="molecule type" value="Genomic_DNA"/>
</dbReference>
<evidence type="ECO:0000313" key="4">
    <source>
        <dbReference type="Proteomes" id="UP000029692"/>
    </source>
</evidence>